<sequence>MAKHLQQKKSKKLRKLILGNISTDEEEVIPDTPEAILVGENLKADDINVNISNTGTNVIMGLDNAKPDDSENAKIKSPKTTKGDDQGIVIPTSEIIVPLPPITSTTYSPTFENIINTPFTSLFSSQSTDPPKTTSPADETMENETDTKGFGGTFEALKFDDTEEEFPDHMLMTMKQFKIQNSKLSSIFQTQADIEGSSSVSSLEVDSMLKVFEGRVTTKVSGMIRESKARVLEKVDFNDQTNDNRMSSQRKDFLHEVKDLKAVTRERHVLYVQEVKKVREDVNLQIAELREDMQKEVQVVQQDYASINQKVDIICNDVTRFVKLYETMNPQVINLSVQTAKHFDELKFVQFEAILHKQLSPLVRISNLLPAVSDAPPAFTGMQGGEKKLEFTKAGENIKESQEMKTDAKVVGKVFLSNVSTTKPIIVSAGPVTSTVITTTPMTRPK</sequence>
<reference evidence="3" key="1">
    <citation type="submission" date="2023-04" db="EMBL/GenBank/DDBJ databases">
        <authorList>
            <person name="Vijverberg K."/>
            <person name="Xiong W."/>
            <person name="Schranz E."/>
        </authorList>
    </citation>
    <scope>NUCLEOTIDE SEQUENCE</scope>
</reference>
<gene>
    <name evidence="3" type="ORF">LSALG_LOCUS41673</name>
</gene>
<keyword evidence="1" id="KW-0175">Coiled coil</keyword>
<feature type="region of interest" description="Disordered" evidence="2">
    <location>
        <begin position="122"/>
        <end position="151"/>
    </location>
</feature>
<dbReference type="EMBL" id="OX465085">
    <property type="protein sequence ID" value="CAI9303222.1"/>
    <property type="molecule type" value="Genomic_DNA"/>
</dbReference>
<protein>
    <submittedName>
        <fullName evidence="3">Uncharacterized protein</fullName>
    </submittedName>
</protein>
<proteinExistence type="predicted"/>
<evidence type="ECO:0000313" key="3">
    <source>
        <dbReference type="EMBL" id="CAI9303222.1"/>
    </source>
</evidence>
<organism evidence="3 4">
    <name type="scientific">Lactuca saligna</name>
    <name type="common">Willowleaf lettuce</name>
    <dbReference type="NCBI Taxonomy" id="75948"/>
    <lineage>
        <taxon>Eukaryota</taxon>
        <taxon>Viridiplantae</taxon>
        <taxon>Streptophyta</taxon>
        <taxon>Embryophyta</taxon>
        <taxon>Tracheophyta</taxon>
        <taxon>Spermatophyta</taxon>
        <taxon>Magnoliopsida</taxon>
        <taxon>eudicotyledons</taxon>
        <taxon>Gunneridae</taxon>
        <taxon>Pentapetalae</taxon>
        <taxon>asterids</taxon>
        <taxon>campanulids</taxon>
        <taxon>Asterales</taxon>
        <taxon>Asteraceae</taxon>
        <taxon>Cichorioideae</taxon>
        <taxon>Cichorieae</taxon>
        <taxon>Lactucinae</taxon>
        <taxon>Lactuca</taxon>
    </lineage>
</organism>
<keyword evidence="4" id="KW-1185">Reference proteome</keyword>
<name>A0AA36EP94_LACSI</name>
<evidence type="ECO:0000256" key="1">
    <source>
        <dbReference type="SAM" id="Coils"/>
    </source>
</evidence>
<dbReference type="AlphaFoldDB" id="A0AA36EP94"/>
<accession>A0AA36EP94</accession>
<feature type="compositionally biased region" description="Polar residues" evidence="2">
    <location>
        <begin position="122"/>
        <end position="137"/>
    </location>
</feature>
<feature type="coiled-coil region" evidence="1">
    <location>
        <begin position="272"/>
        <end position="310"/>
    </location>
</feature>
<dbReference type="Proteomes" id="UP001177003">
    <property type="component" value="Chromosome 9"/>
</dbReference>
<evidence type="ECO:0000256" key="2">
    <source>
        <dbReference type="SAM" id="MobiDB-lite"/>
    </source>
</evidence>
<evidence type="ECO:0000313" key="4">
    <source>
        <dbReference type="Proteomes" id="UP001177003"/>
    </source>
</evidence>
<feature type="compositionally biased region" description="Basic and acidic residues" evidence="2">
    <location>
        <begin position="65"/>
        <end position="74"/>
    </location>
</feature>
<feature type="region of interest" description="Disordered" evidence="2">
    <location>
        <begin position="62"/>
        <end position="86"/>
    </location>
</feature>